<comment type="caution">
    <text evidence="1">The sequence shown here is derived from an EMBL/GenBank/DDBJ whole genome shotgun (WGS) entry which is preliminary data.</text>
</comment>
<dbReference type="InterPro" id="IPR029052">
    <property type="entry name" value="Metallo-depent_PP-like"/>
</dbReference>
<sequence length="682" mass="74545">MQSKSSPSIPDFSIQGSLGRRGFLRYSLGSFAMVSTGSILGGCGGSDPLQSYRIDTTVVPTTERMVSFPYNLQGLAANEIDKVAKYDDFGYGAWTFAAGLPIVPRLDLMPGGYSNPTPTRRQKLARFFTFSDIHITDKEAPNQLLLLQEFERYAVNNTSIYSPVMMYTTQVLDAAMQTMNALHRKNPFDFALSLGDTCNSTSYNELRWYIDVIDGKVIRPSSGAHLGADSIDYQKPYQAVGLDKSIPWYQTMGNHDHFMIGSFPVDADPSLGFRESYVADTVWAVADMLKPNAGTFPVLFNMQDFKAVPRYHMGVMDGSSPWGSVIHTGLSTSPKFAGGAPKVAADPDRRSLLRTEWIQEFFKTSTGPVGHGFHLVDKSAPTGFACYSFMPKADVPLKVIVLDDTQSENDGSKDIHGHGYLDAVRWAWLKAELAAGQAANQLMVIAAHIPIGVAAVGTEMEWWLNDVHMASATAAQPQWWQSEPPVAPEHRNATTLTELVETLQNTPNLIAWLAGHRHFNTVKAFPSPDAAQPEKGFWQVETSSLRDFPQQLRTFEIYLNSDYSISVVTVNVDTAVAPGTPAATSRKYAVAVQQIVQNDLRVNAPNAATMTNSGVTLPLPTIDPTRPQAGDAGTQAGLVPDPSIQFTDLKNQGVPYNASYNAELFKPLSPAMVAALKARFPA</sequence>
<dbReference type="AlphaFoldDB" id="A0A4R2N466"/>
<dbReference type="RefSeq" id="WP_119014065.1">
    <property type="nucleotide sequence ID" value="NZ_QXNC01000027.1"/>
</dbReference>
<protein>
    <submittedName>
        <fullName evidence="1">Metallophosphoesterase (TIGR03768 family)</fullName>
    </submittedName>
</protein>
<reference evidence="1 2" key="1">
    <citation type="submission" date="2019-03" db="EMBL/GenBank/DDBJ databases">
        <title>Genomic Encyclopedia of Type Strains, Phase IV (KMG-IV): sequencing the most valuable type-strain genomes for metagenomic binning, comparative biology and taxonomic classification.</title>
        <authorList>
            <person name="Goeker M."/>
        </authorList>
    </citation>
    <scope>NUCLEOTIDE SEQUENCE [LARGE SCALE GENOMIC DNA]</scope>
    <source>
        <strain evidence="1 2">DSM 1837</strain>
    </source>
</reference>
<dbReference type="Proteomes" id="UP000295182">
    <property type="component" value="Unassembled WGS sequence"/>
</dbReference>
<accession>A0A4R2N466</accession>
<dbReference type="NCBIfam" id="TIGR03768">
    <property type="entry name" value="RPA4764"/>
    <property type="match status" value="1"/>
</dbReference>
<dbReference type="SUPFAM" id="SSF56300">
    <property type="entry name" value="Metallo-dependent phosphatases"/>
    <property type="match status" value="1"/>
</dbReference>
<name>A0A4R2N466_9BURK</name>
<proteinExistence type="predicted"/>
<dbReference type="Gene3D" id="3.60.21.10">
    <property type="match status" value="2"/>
</dbReference>
<evidence type="ECO:0000313" key="2">
    <source>
        <dbReference type="Proteomes" id="UP000295182"/>
    </source>
</evidence>
<dbReference type="InterPro" id="IPR022507">
    <property type="entry name" value="Metallophosphoesterase_RPA4764"/>
</dbReference>
<dbReference type="EMBL" id="SLXH01000026">
    <property type="protein sequence ID" value="TCP15018.1"/>
    <property type="molecule type" value="Genomic_DNA"/>
</dbReference>
<organism evidence="1 2">
    <name type="scientific">Simplicispira metamorpha</name>
    <dbReference type="NCBI Taxonomy" id="80881"/>
    <lineage>
        <taxon>Bacteria</taxon>
        <taxon>Pseudomonadati</taxon>
        <taxon>Pseudomonadota</taxon>
        <taxon>Betaproteobacteria</taxon>
        <taxon>Burkholderiales</taxon>
        <taxon>Comamonadaceae</taxon>
        <taxon>Simplicispira</taxon>
    </lineage>
</organism>
<dbReference type="CDD" id="cd00838">
    <property type="entry name" value="MPP_superfamily"/>
    <property type="match status" value="1"/>
</dbReference>
<dbReference type="OrthoDB" id="8132905at2"/>
<keyword evidence="2" id="KW-1185">Reference proteome</keyword>
<evidence type="ECO:0000313" key="1">
    <source>
        <dbReference type="EMBL" id="TCP15018.1"/>
    </source>
</evidence>
<gene>
    <name evidence="1" type="ORF">EV674_12614</name>
</gene>